<dbReference type="InterPro" id="IPR017336">
    <property type="entry name" value="Snurportin-1"/>
</dbReference>
<evidence type="ECO:0000256" key="11">
    <source>
        <dbReference type="PIRSR" id="PIRSR037955-1"/>
    </source>
</evidence>
<dbReference type="PANTHER" id="PTHR13403:SF6">
    <property type="entry name" value="SNURPORTIN-1"/>
    <property type="match status" value="1"/>
</dbReference>
<keyword evidence="9" id="KW-0539">Nucleus</keyword>
<evidence type="ECO:0000256" key="1">
    <source>
        <dbReference type="ARBA" id="ARBA00003975"/>
    </source>
</evidence>
<keyword evidence="8" id="KW-0694">RNA-binding</keyword>
<reference evidence="15" key="1">
    <citation type="submission" date="2020-10" db="EMBL/GenBank/DDBJ databases">
        <title>Chromosome-scale genome assembly of the Allis shad, Alosa alosa.</title>
        <authorList>
            <person name="Margot Z."/>
            <person name="Christophe K."/>
            <person name="Cabau C."/>
            <person name="Louis A."/>
            <person name="Berthelot C."/>
            <person name="Parey E."/>
            <person name="Roest Crollius H."/>
            <person name="Montfort J."/>
            <person name="Robinson-Rechavi M."/>
            <person name="Bucao C."/>
            <person name="Bouchez O."/>
            <person name="Gislard M."/>
            <person name="Lluch J."/>
            <person name="Milhes M."/>
            <person name="Lampietro C."/>
            <person name="Lopez Roques C."/>
            <person name="Donnadieu C."/>
            <person name="Braasch I."/>
            <person name="Desvignes T."/>
            <person name="Postlethwait J."/>
            <person name="Bobe J."/>
            <person name="Guiguen Y."/>
        </authorList>
    </citation>
    <scope>NUCLEOTIDE SEQUENCE</scope>
    <source>
        <strain evidence="15">M-15738</strain>
        <tissue evidence="15">Blood</tissue>
    </source>
</reference>
<comment type="function">
    <text evidence="1">Functions as an U snRNP-specific nuclear import adapter. Involved in the trimethylguanosine (m3G)-cap-dependent nuclear import of U snRNPs. Binds specifically to the terminal m3G-cap U snRNAs.</text>
</comment>
<dbReference type="InterPro" id="IPR002652">
    <property type="entry name" value="Importin-a_IBB"/>
</dbReference>
<sequence length="385" mass="44307">MNRTQIRAKMDDLTKALSVSFTVSQDHNNISAPHPRLCQYKSKYSVLEQGERRRRFLDFQKTKRLNYVNHARHLADGDWTGADSEEEETAEMDMKPQGSQEDAEDQNMEIQRIKKLPKHYANQLMLSEWLVEVPAELDSDWLLVVCPVGKRSLVIASKGSTAAYTKSGYCVNRFASVLPGGNKHNSAVGKDYTILDCIFSEVDRTYYILDVMCWRGHPVYDCSTEFRFFWLQSKMEEEGGLLEITKQNAFRFVNLQSTACTKESIEQALVKKYTFNVDGFLFYHRHTHYTPGSTPLVGWLRPYMIGDIIGMEVPQCPLTCKPEYAQHQLQQILKQKTIYSDVHPAEQNGRYELEHLSTPDVKETHSLQNERSTHGHLNTNRTPAD</sequence>
<dbReference type="Pfam" id="PF21974">
    <property type="entry name" value="SPN1_m3Gcap_bd"/>
    <property type="match status" value="1"/>
</dbReference>
<accession>A0AAV6GJQ4</accession>
<dbReference type="PANTHER" id="PTHR13403">
    <property type="entry name" value="SNURPORTIN1 RNUT1 PROTEIN RNA, U TRANSPORTER 1"/>
    <property type="match status" value="1"/>
</dbReference>
<dbReference type="GO" id="GO:0005737">
    <property type="term" value="C:cytoplasm"/>
    <property type="evidence" value="ECO:0007669"/>
    <property type="project" value="UniProtKB-SubCell"/>
</dbReference>
<dbReference type="AlphaFoldDB" id="A0AAV6GJQ4"/>
<dbReference type="CDD" id="cd09232">
    <property type="entry name" value="Snurportin-1_C"/>
    <property type="match status" value="1"/>
</dbReference>
<dbReference type="GO" id="GO:0061015">
    <property type="term" value="P:snRNA import into nucleus"/>
    <property type="evidence" value="ECO:0007669"/>
    <property type="project" value="InterPro"/>
</dbReference>
<dbReference type="PROSITE" id="PS51214">
    <property type="entry name" value="IBB"/>
    <property type="match status" value="1"/>
</dbReference>
<evidence type="ECO:0000256" key="9">
    <source>
        <dbReference type="ARBA" id="ARBA00023242"/>
    </source>
</evidence>
<dbReference type="GO" id="GO:0005634">
    <property type="term" value="C:nucleus"/>
    <property type="evidence" value="ECO:0007669"/>
    <property type="project" value="UniProtKB-SubCell"/>
</dbReference>
<protein>
    <recommendedName>
        <fullName evidence="5">Snurportin-1</fullName>
    </recommendedName>
    <alternativeName>
        <fullName evidence="10">RNA U transporter 1</fullName>
    </alternativeName>
</protein>
<name>A0AAV6GJQ4_9TELE</name>
<evidence type="ECO:0000256" key="8">
    <source>
        <dbReference type="ARBA" id="ARBA00022884"/>
    </source>
</evidence>
<dbReference type="GO" id="GO:0061608">
    <property type="term" value="F:nuclear import signal receptor activity"/>
    <property type="evidence" value="ECO:0007669"/>
    <property type="project" value="InterPro"/>
</dbReference>
<feature type="site" description="Interaction with m3G-cap structure" evidence="11">
    <location>
        <position position="127"/>
    </location>
</feature>
<evidence type="ECO:0000313" key="16">
    <source>
        <dbReference type="Proteomes" id="UP000823561"/>
    </source>
</evidence>
<feature type="domain" description="IBB" evidence="14">
    <location>
        <begin position="20"/>
        <end position="82"/>
    </location>
</feature>
<evidence type="ECO:0000313" key="15">
    <source>
        <dbReference type="EMBL" id="KAG5273026.1"/>
    </source>
</evidence>
<dbReference type="Gene3D" id="3.30.470.30">
    <property type="entry name" value="DNA ligase/mRNA capping enzyme"/>
    <property type="match status" value="1"/>
</dbReference>
<feature type="site" description="Interaction with m3G-cap structure" evidence="11">
    <location>
        <position position="299"/>
    </location>
</feature>
<dbReference type="InterPro" id="IPR024721">
    <property type="entry name" value="Snurportin-1_N"/>
</dbReference>
<organism evidence="15 16">
    <name type="scientific">Alosa alosa</name>
    <name type="common">allis shad</name>
    <dbReference type="NCBI Taxonomy" id="278164"/>
    <lineage>
        <taxon>Eukaryota</taxon>
        <taxon>Metazoa</taxon>
        <taxon>Chordata</taxon>
        <taxon>Craniata</taxon>
        <taxon>Vertebrata</taxon>
        <taxon>Euteleostomi</taxon>
        <taxon>Actinopterygii</taxon>
        <taxon>Neopterygii</taxon>
        <taxon>Teleostei</taxon>
        <taxon>Clupei</taxon>
        <taxon>Clupeiformes</taxon>
        <taxon>Clupeoidei</taxon>
        <taxon>Clupeidae</taxon>
        <taxon>Alosa</taxon>
    </lineage>
</organism>
<keyword evidence="7" id="KW-0963">Cytoplasm</keyword>
<feature type="compositionally biased region" description="Polar residues" evidence="13">
    <location>
        <begin position="366"/>
        <end position="385"/>
    </location>
</feature>
<feature type="site" description="Interaction with m3G-cap structure" evidence="11">
    <location>
        <position position="166"/>
    </location>
</feature>
<dbReference type="Proteomes" id="UP000823561">
    <property type="component" value="Chromosome 11"/>
</dbReference>
<keyword evidence="6 12" id="KW-0813">Transport</keyword>
<dbReference type="GO" id="GO:0006606">
    <property type="term" value="P:protein import into nucleus"/>
    <property type="evidence" value="ECO:0007669"/>
    <property type="project" value="InterPro"/>
</dbReference>
<evidence type="ECO:0000256" key="12">
    <source>
        <dbReference type="PROSITE-ProRule" id="PRU00561"/>
    </source>
</evidence>
<comment type="caution">
    <text evidence="15">The sequence shown here is derived from an EMBL/GenBank/DDBJ whole genome shotgun (WGS) entry which is preliminary data.</text>
</comment>
<comment type="subcellular location">
    <subcellularLocation>
        <location evidence="3">Cytoplasm</location>
    </subcellularLocation>
    <subcellularLocation>
        <location evidence="2">Nucleus</location>
    </subcellularLocation>
</comment>
<evidence type="ECO:0000256" key="7">
    <source>
        <dbReference type="ARBA" id="ARBA00022490"/>
    </source>
</evidence>
<evidence type="ECO:0000256" key="13">
    <source>
        <dbReference type="SAM" id="MobiDB-lite"/>
    </source>
</evidence>
<keyword evidence="16" id="KW-1185">Reference proteome</keyword>
<dbReference type="PIRSF" id="PIRSF037955">
    <property type="entry name" value="Snurportin-1"/>
    <property type="match status" value="1"/>
</dbReference>
<evidence type="ECO:0000256" key="5">
    <source>
        <dbReference type="ARBA" id="ARBA00016034"/>
    </source>
</evidence>
<evidence type="ECO:0000256" key="3">
    <source>
        <dbReference type="ARBA" id="ARBA00004496"/>
    </source>
</evidence>
<evidence type="ECO:0000256" key="2">
    <source>
        <dbReference type="ARBA" id="ARBA00004123"/>
    </source>
</evidence>
<proteinExistence type="inferred from homology"/>
<evidence type="ECO:0000256" key="6">
    <source>
        <dbReference type="ARBA" id="ARBA00022448"/>
    </source>
</evidence>
<evidence type="ECO:0000256" key="10">
    <source>
        <dbReference type="ARBA" id="ARBA00031454"/>
    </source>
</evidence>
<comment type="similarity">
    <text evidence="4">Belongs to the snurportin family.</text>
</comment>
<dbReference type="InterPro" id="IPR047857">
    <property type="entry name" value="Snurportin1_C"/>
</dbReference>
<evidence type="ECO:0000256" key="4">
    <source>
        <dbReference type="ARBA" id="ARBA00007540"/>
    </source>
</evidence>
<evidence type="ECO:0000259" key="14">
    <source>
        <dbReference type="PROSITE" id="PS51214"/>
    </source>
</evidence>
<dbReference type="GO" id="GO:0003723">
    <property type="term" value="F:RNA binding"/>
    <property type="evidence" value="ECO:0007669"/>
    <property type="project" value="UniProtKB-KW"/>
</dbReference>
<feature type="region of interest" description="Disordered" evidence="13">
    <location>
        <begin position="361"/>
        <end position="385"/>
    </location>
</feature>
<dbReference type="SUPFAM" id="SSF56091">
    <property type="entry name" value="DNA ligase/mRNA capping enzyme, catalytic domain"/>
    <property type="match status" value="1"/>
</dbReference>
<dbReference type="Pfam" id="PF11538">
    <property type="entry name" value="Snurportin1"/>
    <property type="match status" value="1"/>
</dbReference>
<dbReference type="EMBL" id="JADWDJ010000011">
    <property type="protein sequence ID" value="KAG5273026.1"/>
    <property type="molecule type" value="Genomic_DNA"/>
</dbReference>
<gene>
    <name evidence="15" type="ORF">AALO_G00146740</name>
</gene>
<feature type="region of interest" description="Disordered" evidence="13">
    <location>
        <begin position="77"/>
        <end position="104"/>
    </location>
</feature>